<gene>
    <name evidence="1" type="ORF">XYCOK13_18290</name>
</gene>
<evidence type="ECO:0000313" key="1">
    <source>
        <dbReference type="EMBL" id="GIQ69005.1"/>
    </source>
</evidence>
<dbReference type="InterPro" id="IPR011664">
    <property type="entry name" value="Abi_system_AbiD/AbiF-like"/>
</dbReference>
<comment type="caution">
    <text evidence="1">The sequence shown here is derived from an EMBL/GenBank/DDBJ whole genome shotgun (WGS) entry which is preliminary data.</text>
</comment>
<dbReference type="Proteomes" id="UP000677918">
    <property type="component" value="Unassembled WGS sequence"/>
</dbReference>
<dbReference type="InterPro" id="IPR017034">
    <property type="entry name" value="Abi_system_AbiD/AbiF"/>
</dbReference>
<evidence type="ECO:0000313" key="2">
    <source>
        <dbReference type="Proteomes" id="UP000677918"/>
    </source>
</evidence>
<organism evidence="1 2">
    <name type="scientific">Xylanibacillus composti</name>
    <dbReference type="NCBI Taxonomy" id="1572762"/>
    <lineage>
        <taxon>Bacteria</taxon>
        <taxon>Bacillati</taxon>
        <taxon>Bacillota</taxon>
        <taxon>Bacilli</taxon>
        <taxon>Bacillales</taxon>
        <taxon>Paenibacillaceae</taxon>
        <taxon>Xylanibacillus</taxon>
    </lineage>
</organism>
<dbReference type="AlphaFoldDB" id="A0A8J4M2D2"/>
<dbReference type="PIRSF" id="PIRSF034934">
    <property type="entry name" value="AbiF_AbiD"/>
    <property type="match status" value="1"/>
</dbReference>
<name>A0A8J4M2D2_9BACL</name>
<accession>A0A8J4M2D2</accession>
<proteinExistence type="predicted"/>
<dbReference type="EMBL" id="BOVK01000022">
    <property type="protein sequence ID" value="GIQ69005.1"/>
    <property type="molecule type" value="Genomic_DNA"/>
</dbReference>
<sequence length="342" mass="40122">MILSDQAHVPYEDWAILFYGKDFMKPFKTFRQQLKILRSRGLIINNGSRATRILETENYYSLINGYKDIFLQVNNTGKVITPEQYKNGVTFEEIYYLFCFDRELRNILIEYLLKFESSIKSKISYRFSEEHKEPNAYLQMGNFSRDPGKLKKILQLIATISNLISKNADRNGPIKHYLDNHDGVPIWVLVNYLTIGNIQYFFDCLDSSLQNSIAKDFAIPFNKSYNLTIQFTSDELANVLKTVNYFRNVCAHEERLYSFRIHKPARSAQISNHLNINSSHLDRGNIFTVVSFLKLVIKKEDHKSLIRKLKRLFDNYNPKFSSVNITDVMNKMGFPANWESYY</sequence>
<keyword evidence="2" id="KW-1185">Reference proteome</keyword>
<reference evidence="1" key="1">
    <citation type="submission" date="2021-04" db="EMBL/GenBank/DDBJ databases">
        <title>Draft genome sequence of Xylanibacillus composti strain K13.</title>
        <authorList>
            <person name="Uke A."/>
            <person name="Chhe C."/>
            <person name="Baramee S."/>
            <person name="Kosugi A."/>
        </authorList>
    </citation>
    <scope>NUCLEOTIDE SEQUENCE</scope>
    <source>
        <strain evidence="1">K13</strain>
    </source>
</reference>
<protein>
    <submittedName>
        <fullName evidence="1">Abi family protein</fullName>
    </submittedName>
</protein>
<dbReference type="Pfam" id="PF07751">
    <property type="entry name" value="Abi_2"/>
    <property type="match status" value="1"/>
</dbReference>